<name>A0ABV0S1F6_9TELE</name>
<dbReference type="Proteomes" id="UP001434883">
    <property type="component" value="Unassembled WGS sequence"/>
</dbReference>
<gene>
    <name evidence="2" type="ORF">XENOCAPTIV_030936</name>
</gene>
<keyword evidence="3" id="KW-1185">Reference proteome</keyword>
<organism evidence="2 3">
    <name type="scientific">Xenoophorus captivus</name>
    <dbReference type="NCBI Taxonomy" id="1517983"/>
    <lineage>
        <taxon>Eukaryota</taxon>
        <taxon>Metazoa</taxon>
        <taxon>Chordata</taxon>
        <taxon>Craniata</taxon>
        <taxon>Vertebrata</taxon>
        <taxon>Euteleostomi</taxon>
        <taxon>Actinopterygii</taxon>
        <taxon>Neopterygii</taxon>
        <taxon>Teleostei</taxon>
        <taxon>Neoteleostei</taxon>
        <taxon>Acanthomorphata</taxon>
        <taxon>Ovalentaria</taxon>
        <taxon>Atherinomorphae</taxon>
        <taxon>Cyprinodontiformes</taxon>
        <taxon>Goodeidae</taxon>
        <taxon>Xenoophorus</taxon>
    </lineage>
</organism>
<feature type="signal peptide" evidence="1">
    <location>
        <begin position="1"/>
        <end position="20"/>
    </location>
</feature>
<evidence type="ECO:0000313" key="3">
    <source>
        <dbReference type="Proteomes" id="UP001434883"/>
    </source>
</evidence>
<comment type="caution">
    <text evidence="2">The sequence shown here is derived from an EMBL/GenBank/DDBJ whole genome shotgun (WGS) entry which is preliminary data.</text>
</comment>
<evidence type="ECO:0000256" key="1">
    <source>
        <dbReference type="SAM" id="SignalP"/>
    </source>
</evidence>
<sequence length="118" mass="13604">MYWPSTRLLCIIWLISPKYGLLKTHCEYVRQEEGGGKYTMSVLIINFVFRVNYHGSSLPGPRKGPTLLSNKAKNGAVYRFLSTKVFLFDFGKKICKTLKLNTFVLFEFKSKLLALFII</sequence>
<reference evidence="2 3" key="1">
    <citation type="submission" date="2021-06" db="EMBL/GenBank/DDBJ databases">
        <authorList>
            <person name="Palmer J.M."/>
        </authorList>
    </citation>
    <scope>NUCLEOTIDE SEQUENCE [LARGE SCALE GENOMIC DNA]</scope>
    <source>
        <strain evidence="2 3">XC_2019</strain>
        <tissue evidence="2">Muscle</tissue>
    </source>
</reference>
<dbReference type="EMBL" id="JAHRIN010067317">
    <property type="protein sequence ID" value="MEQ2214299.1"/>
    <property type="molecule type" value="Genomic_DNA"/>
</dbReference>
<feature type="chain" id="PRO_5047064595" description="Secreted protein" evidence="1">
    <location>
        <begin position="21"/>
        <end position="118"/>
    </location>
</feature>
<keyword evidence="1" id="KW-0732">Signal</keyword>
<evidence type="ECO:0000313" key="2">
    <source>
        <dbReference type="EMBL" id="MEQ2214299.1"/>
    </source>
</evidence>
<evidence type="ECO:0008006" key="4">
    <source>
        <dbReference type="Google" id="ProtNLM"/>
    </source>
</evidence>
<protein>
    <recommendedName>
        <fullName evidence="4">Secreted protein</fullName>
    </recommendedName>
</protein>
<accession>A0ABV0S1F6</accession>
<proteinExistence type="predicted"/>